<protein>
    <submittedName>
        <fullName evidence="1">Uncharacterized protein</fullName>
    </submittedName>
</protein>
<name>A0A2T6FXV5_9BACL</name>
<evidence type="ECO:0000313" key="1">
    <source>
        <dbReference type="EMBL" id="PUA36737.1"/>
    </source>
</evidence>
<dbReference type="Proteomes" id="UP000244184">
    <property type="component" value="Unassembled WGS sequence"/>
</dbReference>
<evidence type="ECO:0000313" key="2">
    <source>
        <dbReference type="Proteomes" id="UP000244184"/>
    </source>
</evidence>
<dbReference type="EMBL" id="PYHP01000069">
    <property type="protein sequence ID" value="PUA36737.1"/>
    <property type="molecule type" value="Genomic_DNA"/>
</dbReference>
<gene>
    <name evidence="1" type="ORF">C8Z91_25545</name>
</gene>
<reference evidence="1 2" key="1">
    <citation type="submission" date="2018-03" db="EMBL/GenBank/DDBJ databases">
        <title>Genome sequence of Paenibacillus elgii strain AC13 an antimicrobial compound producing bacteria.</title>
        <authorList>
            <person name="Kurokawa A.S."/>
            <person name="Araujo J.F."/>
            <person name="Costa R.A."/>
            <person name="Ortega D.B."/>
            <person name="Pires A.S."/>
            <person name="Pappas G.J.Jr."/>
            <person name="Franco O.L."/>
            <person name="Barreto C."/>
            <person name="Magalhaes B.S."/>
            <person name="Kruger R.H."/>
        </authorList>
    </citation>
    <scope>NUCLEOTIDE SEQUENCE [LARGE SCALE GENOMIC DNA]</scope>
    <source>
        <strain evidence="1 2">AC13</strain>
    </source>
</reference>
<proteinExistence type="predicted"/>
<dbReference type="AlphaFoldDB" id="A0A2T6FXV5"/>
<organism evidence="1 2">
    <name type="scientific">Paenibacillus elgii</name>
    <dbReference type="NCBI Taxonomy" id="189691"/>
    <lineage>
        <taxon>Bacteria</taxon>
        <taxon>Bacillati</taxon>
        <taxon>Bacillota</taxon>
        <taxon>Bacilli</taxon>
        <taxon>Bacillales</taxon>
        <taxon>Paenibacillaceae</taxon>
        <taxon>Paenibacillus</taxon>
    </lineage>
</organism>
<comment type="caution">
    <text evidence="1">The sequence shown here is derived from an EMBL/GenBank/DDBJ whole genome shotgun (WGS) entry which is preliminary data.</text>
</comment>
<accession>A0A2T6FXV5</accession>
<sequence>MAGRYVAEKQALCWLATSETSMVDDIQPIFDEVIELRGNGKITASSRKEVGVIPETISYQKHHTGNFVVRYGEQEIIVLKDAFSKITGVSPEAT</sequence>